<keyword evidence="3 6" id="KW-0812">Transmembrane</keyword>
<dbReference type="InterPro" id="IPR050189">
    <property type="entry name" value="MFS_Efflux_Transporters"/>
</dbReference>
<feature type="transmembrane region" description="Helical" evidence="6">
    <location>
        <begin position="275"/>
        <end position="293"/>
    </location>
</feature>
<evidence type="ECO:0000256" key="5">
    <source>
        <dbReference type="ARBA" id="ARBA00023136"/>
    </source>
</evidence>
<protein>
    <submittedName>
        <fullName evidence="8">MFS transporter</fullName>
    </submittedName>
</protein>
<dbReference type="Proteomes" id="UP000295075">
    <property type="component" value="Unassembled WGS sequence"/>
</dbReference>
<keyword evidence="5 6" id="KW-0472">Membrane</keyword>
<dbReference type="OrthoDB" id="2957247at2"/>
<dbReference type="PROSITE" id="PS50850">
    <property type="entry name" value="MFS"/>
    <property type="match status" value="1"/>
</dbReference>
<evidence type="ECO:0000256" key="3">
    <source>
        <dbReference type="ARBA" id="ARBA00022692"/>
    </source>
</evidence>
<comment type="subcellular location">
    <subcellularLocation>
        <location evidence="1">Cell membrane</location>
        <topology evidence="1">Multi-pass membrane protein</topology>
    </subcellularLocation>
</comment>
<comment type="caution">
    <text evidence="8">The sequence shown here is derived from an EMBL/GenBank/DDBJ whole genome shotgun (WGS) entry which is preliminary data.</text>
</comment>
<dbReference type="GO" id="GO:0005886">
    <property type="term" value="C:plasma membrane"/>
    <property type="evidence" value="ECO:0007669"/>
    <property type="project" value="UniProtKB-SubCell"/>
</dbReference>
<dbReference type="Gene3D" id="1.20.1250.20">
    <property type="entry name" value="MFS general substrate transporter like domains"/>
    <property type="match status" value="2"/>
</dbReference>
<feature type="transmembrane region" description="Helical" evidence="6">
    <location>
        <begin position="51"/>
        <end position="70"/>
    </location>
</feature>
<evidence type="ECO:0000256" key="6">
    <source>
        <dbReference type="SAM" id="Phobius"/>
    </source>
</evidence>
<evidence type="ECO:0000256" key="1">
    <source>
        <dbReference type="ARBA" id="ARBA00004651"/>
    </source>
</evidence>
<feature type="transmembrane region" description="Helical" evidence="6">
    <location>
        <begin position="249"/>
        <end position="268"/>
    </location>
</feature>
<feature type="transmembrane region" description="Helical" evidence="6">
    <location>
        <begin position="12"/>
        <end position="31"/>
    </location>
</feature>
<feature type="transmembrane region" description="Helical" evidence="6">
    <location>
        <begin position="169"/>
        <end position="190"/>
    </location>
</feature>
<feature type="transmembrane region" description="Helical" evidence="6">
    <location>
        <begin position="333"/>
        <end position="354"/>
    </location>
</feature>
<feature type="transmembrane region" description="Helical" evidence="6">
    <location>
        <begin position="299"/>
        <end position="321"/>
    </location>
</feature>
<feature type="transmembrane region" description="Helical" evidence="6">
    <location>
        <begin position="211"/>
        <end position="229"/>
    </location>
</feature>
<name>A0A4R4QB69_9ACTN</name>
<keyword evidence="2" id="KW-1003">Cell membrane</keyword>
<feature type="domain" description="Major facilitator superfamily (MFS) profile" evidence="7">
    <location>
        <begin position="13"/>
        <end position="386"/>
    </location>
</feature>
<dbReference type="AlphaFoldDB" id="A0A4R4QB69"/>
<evidence type="ECO:0000313" key="9">
    <source>
        <dbReference type="Proteomes" id="UP000295075"/>
    </source>
</evidence>
<dbReference type="PANTHER" id="PTHR43124:SF3">
    <property type="entry name" value="CHLORAMPHENICOL EFFLUX PUMP RV0191"/>
    <property type="match status" value="1"/>
</dbReference>
<evidence type="ECO:0000256" key="2">
    <source>
        <dbReference type="ARBA" id="ARBA00022475"/>
    </source>
</evidence>
<dbReference type="InterPro" id="IPR036259">
    <property type="entry name" value="MFS_trans_sf"/>
</dbReference>
<reference evidence="8 9" key="1">
    <citation type="submission" date="2019-03" db="EMBL/GenBank/DDBJ databases">
        <title>Draft genome sequences of novel Actinobacteria.</title>
        <authorList>
            <person name="Sahin N."/>
            <person name="Ay H."/>
            <person name="Saygin H."/>
        </authorList>
    </citation>
    <scope>NUCLEOTIDE SEQUENCE [LARGE SCALE GENOMIC DNA]</scope>
    <source>
        <strain evidence="8 9">JCM 30547</strain>
    </source>
</reference>
<dbReference type="GO" id="GO:0022857">
    <property type="term" value="F:transmembrane transporter activity"/>
    <property type="evidence" value="ECO:0007669"/>
    <property type="project" value="InterPro"/>
</dbReference>
<feature type="transmembrane region" description="Helical" evidence="6">
    <location>
        <begin position="142"/>
        <end position="163"/>
    </location>
</feature>
<dbReference type="EMBL" id="SMKA01000024">
    <property type="protein sequence ID" value="TDC32302.1"/>
    <property type="molecule type" value="Genomic_DNA"/>
</dbReference>
<proteinExistence type="predicted"/>
<dbReference type="RefSeq" id="WP_132404640.1">
    <property type="nucleotide sequence ID" value="NZ_SMKA01000024.1"/>
</dbReference>
<sequence>MRESVVHPDRQSVLTAVLPGTAMIAVTFGLGRYGYGLLLPDMRAELGVSTGAAGVISSAAGVSYLVGNLAVVPLTSRRGSRVAVAAAALFAAVGMCLVAISRGTASLALGVIVAGTAAGLALPPYADIVAARIPAERRKHSWSIISSGTGWGVAIAGPVAIVAGSSWRIGWLLFAVLALAAGALATVRAGPATNAERTRRTGPPWFRRPTAGALVVSAVLIGAGSAAWWAFSVDALRAESVGTTAARIIYALTGAASLLGSFNAILVARLGLPGSYLTTAGGLGLAIIAFALLTGHPILAAIAAAAFGATYAAVVATQGLWSAQIFPEHPTAGVALFTTALTAGTLVGPTVSGLTIEHLGYRPTFLSAGALVLAALLVRPNQSTSRGTGDD</sequence>
<gene>
    <name evidence="8" type="ORF">E1261_08835</name>
</gene>
<dbReference type="PANTHER" id="PTHR43124">
    <property type="entry name" value="PURINE EFFLUX PUMP PBUE"/>
    <property type="match status" value="1"/>
</dbReference>
<dbReference type="InterPro" id="IPR020846">
    <property type="entry name" value="MFS_dom"/>
</dbReference>
<evidence type="ECO:0000313" key="8">
    <source>
        <dbReference type="EMBL" id="TDC32302.1"/>
    </source>
</evidence>
<dbReference type="Pfam" id="PF06779">
    <property type="entry name" value="MFS_4"/>
    <property type="match status" value="1"/>
</dbReference>
<evidence type="ECO:0000256" key="4">
    <source>
        <dbReference type="ARBA" id="ARBA00022989"/>
    </source>
</evidence>
<organism evidence="8 9">
    <name type="scientific">Kribbella albertanoniae</name>
    <dbReference type="NCBI Taxonomy" id="1266829"/>
    <lineage>
        <taxon>Bacteria</taxon>
        <taxon>Bacillati</taxon>
        <taxon>Actinomycetota</taxon>
        <taxon>Actinomycetes</taxon>
        <taxon>Propionibacteriales</taxon>
        <taxon>Kribbellaceae</taxon>
        <taxon>Kribbella</taxon>
    </lineage>
</organism>
<feature type="transmembrane region" description="Helical" evidence="6">
    <location>
        <begin position="107"/>
        <end position="130"/>
    </location>
</feature>
<keyword evidence="9" id="KW-1185">Reference proteome</keyword>
<feature type="transmembrane region" description="Helical" evidence="6">
    <location>
        <begin position="360"/>
        <end position="378"/>
    </location>
</feature>
<feature type="transmembrane region" description="Helical" evidence="6">
    <location>
        <begin position="82"/>
        <end position="101"/>
    </location>
</feature>
<keyword evidence="4 6" id="KW-1133">Transmembrane helix</keyword>
<dbReference type="SUPFAM" id="SSF103473">
    <property type="entry name" value="MFS general substrate transporter"/>
    <property type="match status" value="1"/>
</dbReference>
<accession>A0A4R4QB69</accession>
<dbReference type="InterPro" id="IPR010645">
    <property type="entry name" value="MFS_4"/>
</dbReference>
<evidence type="ECO:0000259" key="7">
    <source>
        <dbReference type="PROSITE" id="PS50850"/>
    </source>
</evidence>